<feature type="compositionally biased region" description="Pro residues" evidence="1">
    <location>
        <begin position="121"/>
        <end position="131"/>
    </location>
</feature>
<evidence type="ECO:0000256" key="1">
    <source>
        <dbReference type="SAM" id="MobiDB-lite"/>
    </source>
</evidence>
<keyword evidence="3" id="KW-1185">Reference proteome</keyword>
<evidence type="ECO:0000313" key="3">
    <source>
        <dbReference type="Proteomes" id="UP001059597"/>
    </source>
</evidence>
<gene>
    <name evidence="2" type="ORF">HEK616_43500</name>
</gene>
<sequence>MTGGRDTLNVRLHLPESVTFDGDPAEDQQRALERVLLRAVARAATGAQEGGLPVTGMPPPAGEPPATPPTTKDPLAGAFEAEAGVGPPAGGGLQLAFGLSADVVEGTADQAEETGTSKPAPAAPPPAPAAPAPAAATAPPARTSAPAGAPAPPPSEDRPAGSEPSADGRDEVIEGPSGLEGRAVIILPGTRIVTLGGATRYVRASNLTRAVQLGRAVFGTTSFALLEGPVGAADRRIWVVATTPPVSTHDLEVAGGKVPTGQQLANVLRSKILRAVEDPAGHRYDIVTVLTKERNPLTADREAGLRLYERLAAGGPELAEEEAAQLVFGDLDRLVDQVLGGDDDRLQEAAERLAELDAEAFGLVDWRTKSRYLTVLIKAWTWESQEHAIVEIMRSLRSVTELDSVRETLATAGLATQLFEDLGDTLWDLLVAVGARFGKKEPFTVAAVGRLIEEAFQLSPEVRAAIRDNVVVGETIRLADSVWGEVEAAVGAVLGLLRGMVEGLAMLVTRPAQILEGLGQLARMVVMFQLAGWGCAPAQAECSLVVQQIGAKLADGFRGAAVLHVGEHVAARIKWALVVEVASWFVGIGELKAAAEALGLSEKLATVARFLGLVGKVAGTAEGQLLAAKLSRVARAMHAGSIVLREVEGEQEVVRLLSHLPVEDDRRLVALLERLEIAEGSTLAELLAHPELGPVVRSSLRKAEILQTLAAKAGGLGEELGQVFRHLAGPGGFEEKELAALAEALVAGEGDSFLAAVRQIGLHRIGPGAEVGIDFLTVVAADVRRMDGVREVGWRVVRVALDEAGGEVAAFDALLLEIARLQDEARRTNRIAAFSTLLEQLERGDATAWRLLAGARAVVPQVEHAAVLARIRSIRARYRGRAVQRAAMERQLAAVRRLSKKNPQLAMEIIEGFEERRLDRAGSFADPEDLAAAWDDAAKWASQDEKALLHEAGEAPPEAPGLSDTPHQPVTTGGRPSDALERNMAAAGDPRPPGHETHHIVPEGDPRAEIARRILKDAEIDVRQGAENGIHLPRTSTDPRTVPEAVTRHPTLHTDAYYKELTLRLLEAKRDHRVPETLAAIKGELKNGQFFHVEDGATRGERFADWLMRHEQDFDWLDTDELVEIIEATRRRPRATPGPAAAPPAPGSPER</sequence>
<reference evidence="2" key="1">
    <citation type="submission" date="2022-06" db="EMBL/GenBank/DDBJ databases">
        <title>Complete genome sequence of Streptomyces nigrescens HEK616.</title>
        <authorList>
            <person name="Asamizu S."/>
            <person name="Onaka H."/>
        </authorList>
    </citation>
    <scope>NUCLEOTIDE SEQUENCE</scope>
    <source>
        <strain evidence="2">HEK616</strain>
    </source>
</reference>
<dbReference type="Proteomes" id="UP001059597">
    <property type="component" value="Chromosome"/>
</dbReference>
<dbReference type="InterPro" id="IPR032871">
    <property type="entry name" value="AHH_dom_containing"/>
</dbReference>
<feature type="compositionally biased region" description="Pro residues" evidence="1">
    <location>
        <begin position="56"/>
        <end position="68"/>
    </location>
</feature>
<accession>A0ABM7ZXA9</accession>
<feature type="compositionally biased region" description="Basic and acidic residues" evidence="1">
    <location>
        <begin position="992"/>
        <end position="1003"/>
    </location>
</feature>
<evidence type="ECO:0000313" key="2">
    <source>
        <dbReference type="EMBL" id="BDM70863.1"/>
    </source>
</evidence>
<feature type="compositionally biased region" description="Low complexity" evidence="1">
    <location>
        <begin position="132"/>
        <end position="148"/>
    </location>
</feature>
<feature type="region of interest" description="Disordered" evidence="1">
    <location>
        <begin position="1128"/>
        <end position="1151"/>
    </location>
</feature>
<feature type="region of interest" description="Disordered" evidence="1">
    <location>
        <begin position="952"/>
        <end position="1003"/>
    </location>
</feature>
<dbReference type="EMBL" id="AP026073">
    <property type="protein sequence ID" value="BDM70863.1"/>
    <property type="molecule type" value="Genomic_DNA"/>
</dbReference>
<proteinExistence type="predicted"/>
<protein>
    <submittedName>
        <fullName evidence="2">Uncharacterized protein</fullName>
    </submittedName>
</protein>
<dbReference type="RefSeq" id="WP_261954544.1">
    <property type="nucleotide sequence ID" value="NZ_AP026073.1"/>
</dbReference>
<feature type="region of interest" description="Disordered" evidence="1">
    <location>
        <begin position="107"/>
        <end position="175"/>
    </location>
</feature>
<organism evidence="2 3">
    <name type="scientific">Streptomyces nigrescens</name>
    <dbReference type="NCBI Taxonomy" id="1920"/>
    <lineage>
        <taxon>Bacteria</taxon>
        <taxon>Bacillati</taxon>
        <taxon>Actinomycetota</taxon>
        <taxon>Actinomycetes</taxon>
        <taxon>Kitasatosporales</taxon>
        <taxon>Streptomycetaceae</taxon>
        <taxon>Streptomyces</taxon>
    </lineage>
</organism>
<feature type="compositionally biased region" description="Pro residues" evidence="1">
    <location>
        <begin position="1140"/>
        <end position="1151"/>
    </location>
</feature>
<name>A0ABM7ZXA9_STRNI</name>
<dbReference type="Pfam" id="PF14412">
    <property type="entry name" value="AHH"/>
    <property type="match status" value="1"/>
</dbReference>
<feature type="region of interest" description="Disordered" evidence="1">
    <location>
        <begin position="44"/>
        <end position="75"/>
    </location>
</feature>
<feature type="compositionally biased region" description="Basic and acidic residues" evidence="1">
    <location>
        <begin position="155"/>
        <end position="172"/>
    </location>
</feature>